<name>X1FWL3_9ZZZZ</name>
<organism evidence="1">
    <name type="scientific">marine sediment metagenome</name>
    <dbReference type="NCBI Taxonomy" id="412755"/>
    <lineage>
        <taxon>unclassified sequences</taxon>
        <taxon>metagenomes</taxon>
        <taxon>ecological metagenomes</taxon>
    </lineage>
</organism>
<protein>
    <submittedName>
        <fullName evidence="1">Uncharacterized protein</fullName>
    </submittedName>
</protein>
<accession>X1FWL3</accession>
<comment type="caution">
    <text evidence="1">The sequence shown here is derived from an EMBL/GenBank/DDBJ whole genome shotgun (WGS) entry which is preliminary data.</text>
</comment>
<evidence type="ECO:0000313" key="1">
    <source>
        <dbReference type="EMBL" id="GAH49996.1"/>
    </source>
</evidence>
<sequence>MKRFFIILAIASICFLAGVAVGRFVMPRKVEITVVDIKDLVEIIERYNEAKHELEKIKLWNEDAIIEPEPEEEEK</sequence>
<reference evidence="1" key="1">
    <citation type="journal article" date="2014" name="Front. Microbiol.">
        <title>High frequency of phylogenetically diverse reductive dehalogenase-homologous genes in deep subseafloor sedimentary metagenomes.</title>
        <authorList>
            <person name="Kawai M."/>
            <person name="Futagami T."/>
            <person name="Toyoda A."/>
            <person name="Takaki Y."/>
            <person name="Nishi S."/>
            <person name="Hori S."/>
            <person name="Arai W."/>
            <person name="Tsubouchi T."/>
            <person name="Morono Y."/>
            <person name="Uchiyama I."/>
            <person name="Ito T."/>
            <person name="Fujiyama A."/>
            <person name="Inagaki F."/>
            <person name="Takami H."/>
        </authorList>
    </citation>
    <scope>NUCLEOTIDE SEQUENCE</scope>
    <source>
        <strain evidence="1">Expedition CK06-06</strain>
    </source>
</reference>
<dbReference type="AlphaFoldDB" id="X1FWL3"/>
<proteinExistence type="predicted"/>
<gene>
    <name evidence="1" type="ORF">S03H2_37629</name>
</gene>
<dbReference type="EMBL" id="BARU01023167">
    <property type="protein sequence ID" value="GAH49996.1"/>
    <property type="molecule type" value="Genomic_DNA"/>
</dbReference>